<dbReference type="Pfam" id="PF07729">
    <property type="entry name" value="FCD"/>
    <property type="match status" value="1"/>
</dbReference>
<feature type="compositionally biased region" description="Low complexity" evidence="4">
    <location>
        <begin position="1"/>
        <end position="20"/>
    </location>
</feature>
<dbReference type="RefSeq" id="WP_241827944.1">
    <property type="nucleotide sequence ID" value="NZ_LT629732.1"/>
</dbReference>
<evidence type="ECO:0000313" key="7">
    <source>
        <dbReference type="Proteomes" id="UP000198983"/>
    </source>
</evidence>
<keyword evidence="3" id="KW-0804">Transcription</keyword>
<feature type="region of interest" description="Disordered" evidence="4">
    <location>
        <begin position="1"/>
        <end position="27"/>
    </location>
</feature>
<keyword evidence="2 6" id="KW-0238">DNA-binding</keyword>
<sequence length="238" mass="25415">MNAGNAANTGNGGNANQEGAPDLPSLRGFRSLRDEVSAALRAALVSGQMRPGVVYSAPALAARFGVSATPVREAMLDLARTGLVEVVRNKGFRVTEVSEAELDDITELRRLIEVPTMSGLAGEVPPGAYAELRPLARAIVDAARAGDLIGYVEADRRFHLDLLRLAGNATLVDTVADLRERTRLFGLENLAERGVLEASAREHLALLDLLEAGDGEAVRVLMHRHLGHVRGTWAGRAE</sequence>
<dbReference type="CDD" id="cd07377">
    <property type="entry name" value="WHTH_GntR"/>
    <property type="match status" value="1"/>
</dbReference>
<reference evidence="6 7" key="1">
    <citation type="submission" date="2016-10" db="EMBL/GenBank/DDBJ databases">
        <authorList>
            <person name="de Groot N.N."/>
        </authorList>
    </citation>
    <scope>NUCLEOTIDE SEQUENCE [LARGE SCALE GENOMIC DNA]</scope>
    <source>
        <strain evidence="6 7">DSM 22024</strain>
    </source>
</reference>
<dbReference type="STRING" id="117157.SAMN04489717_2649"/>
<dbReference type="InterPro" id="IPR011711">
    <property type="entry name" value="GntR_C"/>
</dbReference>
<name>A0A1H1S326_9ACTN</name>
<evidence type="ECO:0000313" key="6">
    <source>
        <dbReference type="EMBL" id="SDS42392.1"/>
    </source>
</evidence>
<dbReference type="Gene3D" id="1.20.120.530">
    <property type="entry name" value="GntR ligand-binding domain-like"/>
    <property type="match status" value="1"/>
</dbReference>
<proteinExistence type="predicted"/>
<dbReference type="PROSITE" id="PS50949">
    <property type="entry name" value="HTH_GNTR"/>
    <property type="match status" value="1"/>
</dbReference>
<dbReference type="SUPFAM" id="SSF46785">
    <property type="entry name" value="Winged helix' DNA-binding domain"/>
    <property type="match status" value="1"/>
</dbReference>
<gene>
    <name evidence="6" type="ORF">SAMN04489717_2649</name>
</gene>
<evidence type="ECO:0000256" key="2">
    <source>
        <dbReference type="ARBA" id="ARBA00023125"/>
    </source>
</evidence>
<protein>
    <submittedName>
        <fullName evidence="6">DNA-binding transcriptional regulator, GntR family</fullName>
    </submittedName>
</protein>
<evidence type="ECO:0000256" key="4">
    <source>
        <dbReference type="SAM" id="MobiDB-lite"/>
    </source>
</evidence>
<dbReference type="Pfam" id="PF00392">
    <property type="entry name" value="GntR"/>
    <property type="match status" value="1"/>
</dbReference>
<dbReference type="PANTHER" id="PTHR43537">
    <property type="entry name" value="TRANSCRIPTIONAL REGULATOR, GNTR FAMILY"/>
    <property type="match status" value="1"/>
</dbReference>
<dbReference type="Gene3D" id="1.10.10.10">
    <property type="entry name" value="Winged helix-like DNA-binding domain superfamily/Winged helix DNA-binding domain"/>
    <property type="match status" value="1"/>
</dbReference>
<dbReference type="SMART" id="SM00895">
    <property type="entry name" value="FCD"/>
    <property type="match status" value="1"/>
</dbReference>
<dbReference type="PANTHER" id="PTHR43537:SF45">
    <property type="entry name" value="GNTR FAMILY REGULATORY PROTEIN"/>
    <property type="match status" value="1"/>
</dbReference>
<keyword evidence="7" id="KW-1185">Reference proteome</keyword>
<dbReference type="InterPro" id="IPR036390">
    <property type="entry name" value="WH_DNA-bd_sf"/>
</dbReference>
<dbReference type="InterPro" id="IPR008920">
    <property type="entry name" value="TF_FadR/GntR_C"/>
</dbReference>
<accession>A0A1H1S326</accession>
<evidence type="ECO:0000256" key="3">
    <source>
        <dbReference type="ARBA" id="ARBA00023163"/>
    </source>
</evidence>
<feature type="domain" description="HTH gntR-type" evidence="5">
    <location>
        <begin position="30"/>
        <end position="97"/>
    </location>
</feature>
<dbReference type="Proteomes" id="UP000198983">
    <property type="component" value="Chromosome I"/>
</dbReference>
<evidence type="ECO:0000256" key="1">
    <source>
        <dbReference type="ARBA" id="ARBA00023015"/>
    </source>
</evidence>
<organism evidence="6 7">
    <name type="scientific">Actinopolymorpha singaporensis</name>
    <dbReference type="NCBI Taxonomy" id="117157"/>
    <lineage>
        <taxon>Bacteria</taxon>
        <taxon>Bacillati</taxon>
        <taxon>Actinomycetota</taxon>
        <taxon>Actinomycetes</taxon>
        <taxon>Propionibacteriales</taxon>
        <taxon>Actinopolymorphaceae</taxon>
        <taxon>Actinopolymorpha</taxon>
    </lineage>
</organism>
<dbReference type="EMBL" id="LT629732">
    <property type="protein sequence ID" value="SDS42392.1"/>
    <property type="molecule type" value="Genomic_DNA"/>
</dbReference>
<dbReference type="SMART" id="SM00345">
    <property type="entry name" value="HTH_GNTR"/>
    <property type="match status" value="1"/>
</dbReference>
<dbReference type="AlphaFoldDB" id="A0A1H1S326"/>
<evidence type="ECO:0000259" key="5">
    <source>
        <dbReference type="PROSITE" id="PS50949"/>
    </source>
</evidence>
<dbReference type="InterPro" id="IPR000524">
    <property type="entry name" value="Tscrpt_reg_HTH_GntR"/>
</dbReference>
<keyword evidence="1" id="KW-0805">Transcription regulation</keyword>
<dbReference type="GO" id="GO:0003677">
    <property type="term" value="F:DNA binding"/>
    <property type="evidence" value="ECO:0007669"/>
    <property type="project" value="UniProtKB-KW"/>
</dbReference>
<dbReference type="GO" id="GO:0003700">
    <property type="term" value="F:DNA-binding transcription factor activity"/>
    <property type="evidence" value="ECO:0007669"/>
    <property type="project" value="InterPro"/>
</dbReference>
<dbReference type="InterPro" id="IPR036388">
    <property type="entry name" value="WH-like_DNA-bd_sf"/>
</dbReference>
<dbReference type="SUPFAM" id="SSF48008">
    <property type="entry name" value="GntR ligand-binding domain-like"/>
    <property type="match status" value="1"/>
</dbReference>